<evidence type="ECO:0000313" key="1">
    <source>
        <dbReference type="EMBL" id="MBE9021568.1"/>
    </source>
</evidence>
<dbReference type="RefSeq" id="WP_193913709.1">
    <property type="nucleotide sequence ID" value="NZ_JADEXS020000001.1"/>
</dbReference>
<reference evidence="1" key="1">
    <citation type="submission" date="2020-10" db="EMBL/GenBank/DDBJ databases">
        <authorList>
            <person name="Castelo-Branco R."/>
            <person name="Eusebio N."/>
            <person name="Adriana R."/>
            <person name="Vieira A."/>
            <person name="Brugerolle De Fraissinette N."/>
            <person name="Rezende De Castro R."/>
            <person name="Schneider M.P."/>
            <person name="Vasconcelos V."/>
            <person name="Leao P.N."/>
        </authorList>
    </citation>
    <scope>NUCLEOTIDE SEQUENCE</scope>
    <source>
        <strain evidence="1">LEGE 12446</strain>
    </source>
</reference>
<sequence>MKPKATILTMIGCLTLAITYVNLYGSDLNGKMLELDLVSSAGNLSKKTIEEILSDAAKRSQTHRAAWKVDKVQPVKWGSYGGDGPSMPIQGAVPVMHNVFGWKVQVSYRGQIWVYYATNNGFQFDAPKSVPRYLVNEAIKAASVQTGKSPNSFNLHWADQITWDDTCLGITINKPACEKIPVPGWKIDVMGQGDTSSILFNFHSRLDRDVRFNGSNPWFYPPVANPGLR</sequence>
<dbReference type="Proteomes" id="UP000622533">
    <property type="component" value="Unassembled WGS sequence"/>
</dbReference>
<proteinExistence type="predicted"/>
<protein>
    <submittedName>
        <fullName evidence="1">Uncharacterized protein</fullName>
    </submittedName>
</protein>
<dbReference type="EMBL" id="JADEXS010000028">
    <property type="protein sequence ID" value="MBE9021568.1"/>
    <property type="molecule type" value="Genomic_DNA"/>
</dbReference>
<keyword evidence="2" id="KW-1185">Reference proteome</keyword>
<evidence type="ECO:0000313" key="2">
    <source>
        <dbReference type="Proteomes" id="UP000622533"/>
    </source>
</evidence>
<gene>
    <name evidence="1" type="ORF">IQ276_03555</name>
</gene>
<name>A0A8J7A896_DESMC</name>
<comment type="caution">
    <text evidence="1">The sequence shown here is derived from an EMBL/GenBank/DDBJ whole genome shotgun (WGS) entry which is preliminary data.</text>
</comment>
<organism evidence="1 2">
    <name type="scientific">Desmonostoc muscorum LEGE 12446</name>
    <dbReference type="NCBI Taxonomy" id="1828758"/>
    <lineage>
        <taxon>Bacteria</taxon>
        <taxon>Bacillati</taxon>
        <taxon>Cyanobacteriota</taxon>
        <taxon>Cyanophyceae</taxon>
        <taxon>Nostocales</taxon>
        <taxon>Nostocaceae</taxon>
        <taxon>Desmonostoc</taxon>
    </lineage>
</organism>
<accession>A0A8J7A896</accession>
<dbReference type="AlphaFoldDB" id="A0A8J7A896"/>